<evidence type="ECO:0000313" key="6">
    <source>
        <dbReference type="EMBL" id="SIS79133.1"/>
    </source>
</evidence>
<dbReference type="STRING" id="619304.SAMN05421760_10515"/>
<accession>A0A1N7LZ91</accession>
<dbReference type="EMBL" id="FTOE01000005">
    <property type="protein sequence ID" value="SIS79133.1"/>
    <property type="molecule type" value="Genomic_DNA"/>
</dbReference>
<evidence type="ECO:0000256" key="1">
    <source>
        <dbReference type="ARBA" id="ARBA00004196"/>
    </source>
</evidence>
<feature type="coiled-coil region" evidence="3">
    <location>
        <begin position="97"/>
        <end position="150"/>
    </location>
</feature>
<keyword evidence="2 3" id="KW-0175">Coiled coil</keyword>
<dbReference type="Gene3D" id="1.10.287.470">
    <property type="entry name" value="Helix hairpin bin"/>
    <property type="match status" value="1"/>
</dbReference>
<keyword evidence="7" id="KW-1185">Reference proteome</keyword>
<organism evidence="6 7">
    <name type="scientific">Neptunomonas antarctica</name>
    <dbReference type="NCBI Taxonomy" id="619304"/>
    <lineage>
        <taxon>Bacteria</taxon>
        <taxon>Pseudomonadati</taxon>
        <taxon>Pseudomonadota</taxon>
        <taxon>Gammaproteobacteria</taxon>
        <taxon>Oceanospirillales</taxon>
        <taxon>Oceanospirillaceae</taxon>
        <taxon>Neptunomonas</taxon>
    </lineage>
</organism>
<name>A0A1N7LZ91_9GAMM</name>
<dbReference type="Pfam" id="PF25881">
    <property type="entry name" value="HH_YBHG"/>
    <property type="match status" value="1"/>
</dbReference>
<gene>
    <name evidence="6" type="ORF">SAMN05421760_10515</name>
</gene>
<evidence type="ECO:0000256" key="2">
    <source>
        <dbReference type="ARBA" id="ARBA00023054"/>
    </source>
</evidence>
<feature type="domain" description="YbhG-like alpha-helical hairpin" evidence="5">
    <location>
        <begin position="93"/>
        <end position="209"/>
    </location>
</feature>
<dbReference type="Proteomes" id="UP000185999">
    <property type="component" value="Unassembled WGS sequence"/>
</dbReference>
<dbReference type="PANTHER" id="PTHR32347">
    <property type="entry name" value="EFFLUX SYSTEM COMPONENT YKNX-RELATED"/>
    <property type="match status" value="1"/>
</dbReference>
<reference evidence="7" key="1">
    <citation type="submission" date="2017-01" db="EMBL/GenBank/DDBJ databases">
        <authorList>
            <person name="Varghese N."/>
            <person name="Submissions S."/>
        </authorList>
    </citation>
    <scope>NUCLEOTIDE SEQUENCE [LARGE SCALE GENOMIC DNA]</scope>
    <source>
        <strain evidence="7">DSM 22306</strain>
    </source>
</reference>
<evidence type="ECO:0000256" key="4">
    <source>
        <dbReference type="SAM" id="Phobius"/>
    </source>
</evidence>
<dbReference type="RefSeq" id="WP_082400033.1">
    <property type="nucleotide sequence ID" value="NZ_FTOE01000005.1"/>
</dbReference>
<sequence>MSLRIGCCKGNVDVRPSGFITAAFNYLVMLSILLLVSLTTGCSEDAPRVFGTVDRDRLTLTSPVAERVATVNVSEGEIVKAGDVLLTLDSTAENARVAQYKAELAEENAKLAELVKGARIEDIGRAQAVVAGAQATLKEAEQRFERTQRLYKTKVLTQADLDAAIVARDTAIAKQTEAQQSLKALQNGTRSEQLDQARAAVDIVRAKLAGEYKALSDLNMSVAQDAVVDILPWHVGDRVAAGTQLVSLLAINNPYVRVYLPATWLDRVKPGSVVNVWVDGRSTAIKGVVRNIRSQPAYTPFYALNERDRARLMYLTDIDLPEADKDLHTGMALEVGLPE</sequence>
<evidence type="ECO:0000259" key="5">
    <source>
        <dbReference type="Pfam" id="PF25881"/>
    </source>
</evidence>
<comment type="subcellular location">
    <subcellularLocation>
        <location evidence="1">Cell envelope</location>
    </subcellularLocation>
</comment>
<protein>
    <submittedName>
        <fullName evidence="6">HlyD family secretion protein</fullName>
    </submittedName>
</protein>
<evidence type="ECO:0000313" key="7">
    <source>
        <dbReference type="Proteomes" id="UP000185999"/>
    </source>
</evidence>
<dbReference type="PANTHER" id="PTHR32347:SF29">
    <property type="entry name" value="UPF0194 MEMBRANE PROTEIN YBHG"/>
    <property type="match status" value="1"/>
</dbReference>
<evidence type="ECO:0000256" key="3">
    <source>
        <dbReference type="SAM" id="Coils"/>
    </source>
</evidence>
<dbReference type="OrthoDB" id="8558741at2"/>
<dbReference type="AlphaFoldDB" id="A0A1N7LZ91"/>
<dbReference type="GO" id="GO:0030313">
    <property type="term" value="C:cell envelope"/>
    <property type="evidence" value="ECO:0007669"/>
    <property type="project" value="UniProtKB-SubCell"/>
</dbReference>
<keyword evidence="4" id="KW-0472">Membrane</keyword>
<dbReference type="InterPro" id="IPR050465">
    <property type="entry name" value="UPF0194_transport"/>
</dbReference>
<feature type="transmembrane region" description="Helical" evidence="4">
    <location>
        <begin position="19"/>
        <end position="38"/>
    </location>
</feature>
<dbReference type="SUPFAM" id="SSF111369">
    <property type="entry name" value="HlyD-like secretion proteins"/>
    <property type="match status" value="1"/>
</dbReference>
<proteinExistence type="predicted"/>
<keyword evidence="4" id="KW-1133">Transmembrane helix</keyword>
<keyword evidence="4" id="KW-0812">Transmembrane</keyword>
<dbReference type="InterPro" id="IPR059052">
    <property type="entry name" value="HH_YbhG-like"/>
</dbReference>
<dbReference type="Gene3D" id="2.40.50.100">
    <property type="match status" value="1"/>
</dbReference>
<dbReference type="Gene3D" id="2.40.30.170">
    <property type="match status" value="1"/>
</dbReference>